<organism evidence="1 2">
    <name type="scientific">Candidatus Methylumidiphilus alinenensis</name>
    <dbReference type="NCBI Taxonomy" id="2202197"/>
    <lineage>
        <taxon>Bacteria</taxon>
        <taxon>Pseudomonadati</taxon>
        <taxon>Pseudomonadota</taxon>
        <taxon>Gammaproteobacteria</taxon>
        <taxon>Methylococcales</taxon>
        <taxon>Candidatus Methylumidiphilus</taxon>
    </lineage>
</organism>
<evidence type="ECO:0008006" key="3">
    <source>
        <dbReference type="Google" id="ProtNLM"/>
    </source>
</evidence>
<dbReference type="EMBL" id="QJPH01000079">
    <property type="protein sequence ID" value="PZN86488.1"/>
    <property type="molecule type" value="Genomic_DNA"/>
</dbReference>
<dbReference type="SUPFAM" id="SSF141571">
    <property type="entry name" value="Pentapeptide repeat-like"/>
    <property type="match status" value="1"/>
</dbReference>
<evidence type="ECO:0000313" key="2">
    <source>
        <dbReference type="Proteomes" id="UP000249396"/>
    </source>
</evidence>
<reference evidence="1 2" key="1">
    <citation type="journal article" date="2018" name="Aquat. Microb. Ecol.">
        <title>Gammaproteobacterial methanotrophs dominate.</title>
        <authorList>
            <person name="Rissanen A.J."/>
            <person name="Saarenheimo J."/>
            <person name="Tiirola M."/>
            <person name="Peura S."/>
            <person name="Aalto S.L."/>
            <person name="Karvinen A."/>
            <person name="Nykanen H."/>
        </authorList>
    </citation>
    <scope>NUCLEOTIDE SEQUENCE [LARGE SCALE GENOMIC DNA]</scope>
    <source>
        <strain evidence="1">AMbin10</strain>
    </source>
</reference>
<accession>A0A2W4S567</accession>
<dbReference type="PANTHER" id="PTHR14136:SF17">
    <property type="entry name" value="BTB_POZ DOMAIN-CONTAINING PROTEIN KCTD9"/>
    <property type="match status" value="1"/>
</dbReference>
<dbReference type="InterPro" id="IPR051082">
    <property type="entry name" value="Pentapeptide-BTB/POZ_domain"/>
</dbReference>
<dbReference type="Pfam" id="PF00805">
    <property type="entry name" value="Pentapeptide"/>
    <property type="match status" value="2"/>
</dbReference>
<gene>
    <name evidence="1" type="ORF">DM484_00835</name>
</gene>
<dbReference type="PANTHER" id="PTHR14136">
    <property type="entry name" value="BTB_POZ DOMAIN-CONTAINING PROTEIN KCTD9"/>
    <property type="match status" value="1"/>
</dbReference>
<protein>
    <recommendedName>
        <fullName evidence="3">Pentapeptide repeat-containing protein</fullName>
    </recommendedName>
</protein>
<proteinExistence type="predicted"/>
<evidence type="ECO:0000313" key="1">
    <source>
        <dbReference type="EMBL" id="PZN86488.1"/>
    </source>
</evidence>
<dbReference type="Proteomes" id="UP000249396">
    <property type="component" value="Unassembled WGS sequence"/>
</dbReference>
<dbReference type="InterPro" id="IPR001646">
    <property type="entry name" value="5peptide_repeat"/>
</dbReference>
<comment type="caution">
    <text evidence="1">The sequence shown here is derived from an EMBL/GenBank/DDBJ whole genome shotgun (WGS) entry which is preliminary data.</text>
</comment>
<dbReference type="Gene3D" id="2.160.20.80">
    <property type="entry name" value="E3 ubiquitin-protein ligase SopA"/>
    <property type="match status" value="1"/>
</dbReference>
<sequence>MANDHHLKVLNQGVDSWNAWREESPHIKPDLSQSDLKNKDLSGIDLSFSNLQSINLSDTDLTNANLERANLKNGYLEGISLGEACLSYADLEGADLVRAFMIFSNLEGANLKKADLAMAILSSAVLDNAILDDAQLYETQRSNWSIKDIRCNRVFWDSEGKIPTEYYPGEFERLHGQTIKISIKYNGGINEFEYFTLPLFIKHINDIYPDCPIELESINTIPGKSTEAIIAVYDTSKRNPDELLNELERLSKQIPIMQSRLANYRDSGLLMRGMYKQLKDDFKNLLTELPNMSNDTYNIHGGNQAVVGRKGNASNLVQISNEPLQNQQLSEAVCEIKKLLNQLDTDNPNASEAEKISYISQETSPDIKHKVTATLKAAGDAVLDEYFENSSLLRIVKSTVRTWMSYKD</sequence>
<dbReference type="AlphaFoldDB" id="A0A2W4S567"/>
<name>A0A2W4S567_9GAMM</name>